<gene>
    <name evidence="2" type="ORF">EST38_g13619</name>
</gene>
<comment type="caution">
    <text evidence="2">The sequence shown here is derived from an EMBL/GenBank/DDBJ whole genome shotgun (WGS) entry which is preliminary data.</text>
</comment>
<sequence>MNLFDRPNPPIFLTALKNLLLLDHIESNYNSTARKKENRLIGKLDTTSPASTAPAATGEST</sequence>
<dbReference type="Proteomes" id="UP000290288">
    <property type="component" value="Unassembled WGS sequence"/>
</dbReference>
<evidence type="ECO:0000313" key="3">
    <source>
        <dbReference type="Proteomes" id="UP000290288"/>
    </source>
</evidence>
<reference evidence="2 3" key="1">
    <citation type="submission" date="2019-01" db="EMBL/GenBank/DDBJ databases">
        <title>Draft genome sequence of Psathyrella aberdarensis IHI B618.</title>
        <authorList>
            <person name="Buettner E."/>
            <person name="Kellner H."/>
        </authorList>
    </citation>
    <scope>NUCLEOTIDE SEQUENCE [LARGE SCALE GENOMIC DNA]</scope>
    <source>
        <strain evidence="2 3">IHI B618</strain>
    </source>
</reference>
<name>A0A4Q2D269_9AGAR</name>
<dbReference type="AlphaFoldDB" id="A0A4Q2D269"/>
<accession>A0A4Q2D269</accession>
<protein>
    <submittedName>
        <fullName evidence="2">Uncharacterized protein</fullName>
    </submittedName>
</protein>
<proteinExistence type="predicted"/>
<keyword evidence="3" id="KW-1185">Reference proteome</keyword>
<feature type="compositionally biased region" description="Low complexity" evidence="1">
    <location>
        <begin position="46"/>
        <end position="61"/>
    </location>
</feature>
<dbReference type="EMBL" id="SDEE01001335">
    <property type="protein sequence ID" value="RXW12235.1"/>
    <property type="molecule type" value="Genomic_DNA"/>
</dbReference>
<feature type="region of interest" description="Disordered" evidence="1">
    <location>
        <begin position="40"/>
        <end position="61"/>
    </location>
</feature>
<organism evidence="2 3">
    <name type="scientific">Candolleomyces aberdarensis</name>
    <dbReference type="NCBI Taxonomy" id="2316362"/>
    <lineage>
        <taxon>Eukaryota</taxon>
        <taxon>Fungi</taxon>
        <taxon>Dikarya</taxon>
        <taxon>Basidiomycota</taxon>
        <taxon>Agaricomycotina</taxon>
        <taxon>Agaricomycetes</taxon>
        <taxon>Agaricomycetidae</taxon>
        <taxon>Agaricales</taxon>
        <taxon>Agaricineae</taxon>
        <taxon>Psathyrellaceae</taxon>
        <taxon>Candolleomyces</taxon>
    </lineage>
</organism>
<evidence type="ECO:0000313" key="2">
    <source>
        <dbReference type="EMBL" id="RXW12235.1"/>
    </source>
</evidence>
<evidence type="ECO:0000256" key="1">
    <source>
        <dbReference type="SAM" id="MobiDB-lite"/>
    </source>
</evidence>